<dbReference type="Gene3D" id="3.80.10.10">
    <property type="entry name" value="Ribonuclease Inhibitor"/>
    <property type="match status" value="1"/>
</dbReference>
<dbReference type="InterPro" id="IPR032675">
    <property type="entry name" value="LRR_dom_sf"/>
</dbReference>
<dbReference type="AlphaFoldDB" id="A0AAE0Y8U3"/>
<evidence type="ECO:0000313" key="3">
    <source>
        <dbReference type="Proteomes" id="UP001283361"/>
    </source>
</evidence>
<feature type="region of interest" description="Disordered" evidence="1">
    <location>
        <begin position="1"/>
        <end position="78"/>
    </location>
</feature>
<evidence type="ECO:0000256" key="1">
    <source>
        <dbReference type="SAM" id="MobiDB-lite"/>
    </source>
</evidence>
<organism evidence="2 3">
    <name type="scientific">Elysia crispata</name>
    <name type="common">lettuce slug</name>
    <dbReference type="NCBI Taxonomy" id="231223"/>
    <lineage>
        <taxon>Eukaryota</taxon>
        <taxon>Metazoa</taxon>
        <taxon>Spiralia</taxon>
        <taxon>Lophotrochozoa</taxon>
        <taxon>Mollusca</taxon>
        <taxon>Gastropoda</taxon>
        <taxon>Heterobranchia</taxon>
        <taxon>Euthyneura</taxon>
        <taxon>Panpulmonata</taxon>
        <taxon>Sacoglossa</taxon>
        <taxon>Placobranchoidea</taxon>
        <taxon>Plakobranchidae</taxon>
        <taxon>Elysia</taxon>
    </lineage>
</organism>
<sequence>MKKAASKSKASSSSEGASSRSKKSKAPEILVGLEDNASLPSVSPAPSSEANQEAKTEQPFKIRPLVQDAKSKKKKKSAMNMIDFEKSLQSSKDLGTKYETEGQPSLLREIATFDKSRLKNVESFDDDMGSDDETIQRIKKKSTLSQKMLCFAFWDGLAYPVHKLKFIVLQIPSRDEVTLDFSCLSQLTDLTFAILADMKDKESARFNAVERIVLDGCFQVTDAGIGWLVKAFPKLKWLSLVGCSKITDTGLVTLAEECSDLVSVDLSSTGVHFLPAKWHAAEGMRMSGSSVLFPPTPSDAAAAKAKSKAVSSEPLKDKKENLVKVCILTKNTGTKSLLAAVLKEKQTTKPIFPKIECGFTVDGGLTATLVEADESLSSGLLTNRSIVVLTTELNDKEKIREESEYMRGLIMEALGKQPNTQFIIVGLHDDNAGIVPTDFIRDEVLAALEKIRTVIIDTNYSLSSVKEMPVSEQLRYSTAQALQKSLRNIKIKSLEVNVDKPKDVAKFFEEIGKIAESMDILEKITYTKQIYNWAKEFHIKCPADLSTGVHTLHQAAQVLLKNTQFTERLRPFGAVHFLASIGKLNMWQSKGQTYVASSTWLCNVLSVLLSPSLDGTTNQGSFGVLEDSAPVWTIDALKRELGNKKLDWAQVEKVINSYPYLWKCSAQTFTTLISVPEQPKMDENVFTFTKNDEKSKDRLNVGFLFALNHNFTSSILERILRSVIQICPPVHVWRRGVIIYDSVLAVMVAQTGKVLNLNAYLVADPTSQTSSGESNHKNIVGFVWNSFMKYRLAVVHELLQAGLVFEEIRSLSNALQPVPELEVWSMQLGLVVQSRQLELLVWLRQYELVLWWRQLELVIGRDSWSWWYGRDDMMFWWK</sequence>
<proteinExistence type="predicted"/>
<dbReference type="EMBL" id="JAWDGP010006665">
    <property type="protein sequence ID" value="KAK3737160.1"/>
    <property type="molecule type" value="Genomic_DNA"/>
</dbReference>
<keyword evidence="3" id="KW-1185">Reference proteome</keyword>
<evidence type="ECO:0000313" key="2">
    <source>
        <dbReference type="EMBL" id="KAK3737160.1"/>
    </source>
</evidence>
<accession>A0AAE0Y8U3</accession>
<feature type="compositionally biased region" description="Low complexity" evidence="1">
    <location>
        <begin position="37"/>
        <end position="50"/>
    </location>
</feature>
<protein>
    <submittedName>
        <fullName evidence="2">Uncharacterized protein</fullName>
    </submittedName>
</protein>
<comment type="caution">
    <text evidence="2">The sequence shown here is derived from an EMBL/GenBank/DDBJ whole genome shotgun (WGS) entry which is preliminary data.</text>
</comment>
<feature type="compositionally biased region" description="Low complexity" evidence="1">
    <location>
        <begin position="7"/>
        <end position="19"/>
    </location>
</feature>
<name>A0AAE0Y8U3_9GAST</name>
<gene>
    <name evidence="2" type="ORF">RRG08_016465</name>
</gene>
<dbReference type="Proteomes" id="UP001283361">
    <property type="component" value="Unassembled WGS sequence"/>
</dbReference>
<reference evidence="2" key="1">
    <citation type="journal article" date="2023" name="G3 (Bethesda)">
        <title>A reference genome for the long-term kleptoplast-retaining sea slug Elysia crispata morphotype clarki.</title>
        <authorList>
            <person name="Eastman K.E."/>
            <person name="Pendleton A.L."/>
            <person name="Shaikh M.A."/>
            <person name="Suttiyut T."/>
            <person name="Ogas R."/>
            <person name="Tomko P."/>
            <person name="Gavelis G."/>
            <person name="Widhalm J.R."/>
            <person name="Wisecaver J.H."/>
        </authorList>
    </citation>
    <scope>NUCLEOTIDE SEQUENCE</scope>
    <source>
        <strain evidence="2">ECLA1</strain>
    </source>
</reference>
<dbReference type="SUPFAM" id="SSF52047">
    <property type="entry name" value="RNI-like"/>
    <property type="match status" value="1"/>
</dbReference>